<evidence type="ECO:0000313" key="1">
    <source>
        <dbReference type="EMBL" id="KIR50203.1"/>
    </source>
</evidence>
<dbReference type="EMBL" id="KN847973">
    <property type="protein sequence ID" value="KIR50203.1"/>
    <property type="molecule type" value="Genomic_DNA"/>
</dbReference>
<organism evidence="1">
    <name type="scientific">Cryptococcus bacillisporus CA1280</name>
    <dbReference type="NCBI Taxonomy" id="1296109"/>
    <lineage>
        <taxon>Eukaryota</taxon>
        <taxon>Fungi</taxon>
        <taxon>Dikarya</taxon>
        <taxon>Basidiomycota</taxon>
        <taxon>Agaricomycotina</taxon>
        <taxon>Tremellomycetes</taxon>
        <taxon>Tremellales</taxon>
        <taxon>Cryptococcaceae</taxon>
        <taxon>Cryptococcus</taxon>
        <taxon>Cryptococcus gattii species complex</taxon>
    </lineage>
</organism>
<dbReference type="AlphaFoldDB" id="A0A0D0UPZ3"/>
<protein>
    <submittedName>
        <fullName evidence="1">Unplaced genomic scaffold supercont1.1, whole genome shotgun sequence</fullName>
    </submittedName>
</protein>
<sequence>MEHSHVSVLLFTPPCHHIQECRCMSSHFLLTT</sequence>
<gene>
    <name evidence="1" type="ORF">I312_00134</name>
</gene>
<proteinExistence type="predicted"/>
<reference evidence="1" key="1">
    <citation type="submission" date="2015-01" db="EMBL/GenBank/DDBJ databases">
        <title>The Genome Sequence of Cryptococcus gattii CA1280.</title>
        <authorList>
            <consortium name="The Broad Institute Genomics Platform"/>
            <person name="Cuomo C."/>
            <person name="Litvintseva A."/>
            <person name="Chen Y."/>
            <person name="Heitman J."/>
            <person name="Sun S."/>
            <person name="Springer D."/>
            <person name="Dromer F."/>
            <person name="Young S."/>
            <person name="Zeng Q."/>
            <person name="Gargeya S."/>
            <person name="Abouelleil A."/>
            <person name="Alvarado L."/>
            <person name="Chapman S.B."/>
            <person name="Gainer-Dewar J."/>
            <person name="Goldberg J."/>
            <person name="Griggs A."/>
            <person name="Gujja S."/>
            <person name="Hansen M."/>
            <person name="Howarth C."/>
            <person name="Imamovic A."/>
            <person name="Larimer J."/>
            <person name="Murphy C."/>
            <person name="Naylor J."/>
            <person name="Pearson M."/>
            <person name="Priest M."/>
            <person name="Roberts A."/>
            <person name="Saif S."/>
            <person name="Shea T."/>
            <person name="Sykes S."/>
            <person name="Wortman J."/>
            <person name="Nusbaum C."/>
            <person name="Birren B."/>
        </authorList>
    </citation>
    <scope>NUCLEOTIDE SEQUENCE [LARGE SCALE GENOMIC DNA]</scope>
    <source>
        <strain evidence="1">CA1280</strain>
    </source>
</reference>
<name>A0A0D0UPZ3_CRYGA</name>
<accession>A0A0D0UPZ3</accession>
<dbReference type="HOGENOM" id="CLU_3392281_0_0_1"/>